<proteinExistence type="predicted"/>
<feature type="compositionally biased region" description="Basic and acidic residues" evidence="1">
    <location>
        <begin position="1"/>
        <end position="12"/>
    </location>
</feature>
<feature type="transmembrane region" description="Helical" evidence="2">
    <location>
        <begin position="115"/>
        <end position="133"/>
    </location>
</feature>
<organism evidence="3 4">
    <name type="scientific">Lithospermum erythrorhizon</name>
    <name type="common">Purple gromwell</name>
    <name type="synonym">Lithospermum officinale var. erythrorhizon</name>
    <dbReference type="NCBI Taxonomy" id="34254"/>
    <lineage>
        <taxon>Eukaryota</taxon>
        <taxon>Viridiplantae</taxon>
        <taxon>Streptophyta</taxon>
        <taxon>Embryophyta</taxon>
        <taxon>Tracheophyta</taxon>
        <taxon>Spermatophyta</taxon>
        <taxon>Magnoliopsida</taxon>
        <taxon>eudicotyledons</taxon>
        <taxon>Gunneridae</taxon>
        <taxon>Pentapetalae</taxon>
        <taxon>asterids</taxon>
        <taxon>lamiids</taxon>
        <taxon>Boraginales</taxon>
        <taxon>Boraginaceae</taxon>
        <taxon>Boraginoideae</taxon>
        <taxon>Lithospermeae</taxon>
        <taxon>Lithospermum</taxon>
    </lineage>
</organism>
<feature type="region of interest" description="Disordered" evidence="1">
    <location>
        <begin position="1"/>
        <end position="26"/>
    </location>
</feature>
<keyword evidence="2" id="KW-0812">Transmembrane</keyword>
<evidence type="ECO:0000256" key="1">
    <source>
        <dbReference type="SAM" id="MobiDB-lite"/>
    </source>
</evidence>
<evidence type="ECO:0000256" key="2">
    <source>
        <dbReference type="SAM" id="Phobius"/>
    </source>
</evidence>
<dbReference type="PANTHER" id="PTHR35475:SF1">
    <property type="entry name" value="WD REPEAT PROTEIN"/>
    <property type="match status" value="1"/>
</dbReference>
<sequence>MRATKMEIKEEESTPILPPDSPTQPPKVEVKLYREGKGPIDVIKCPLVGFEQDQLDVGSILDKYNLKSIYAFKPGSGRGVPVRFNPRNGRSILPYKNGSVIHVDGEPKDSLMKPVTRILVGVCAMSILIVLVMKESPQWAKNFNFSMPRIPPWILACAVIVFTRIRKRTKHFLEKRR</sequence>
<dbReference type="Proteomes" id="UP001454036">
    <property type="component" value="Unassembled WGS sequence"/>
</dbReference>
<feature type="compositionally biased region" description="Pro residues" evidence="1">
    <location>
        <begin position="16"/>
        <end position="25"/>
    </location>
</feature>
<dbReference type="PANTHER" id="PTHR35475">
    <property type="entry name" value="WD REPEAT PROTEIN"/>
    <property type="match status" value="1"/>
</dbReference>
<keyword evidence="2" id="KW-0472">Membrane</keyword>
<keyword evidence="4" id="KW-1185">Reference proteome</keyword>
<evidence type="ECO:0000313" key="3">
    <source>
        <dbReference type="EMBL" id="GAA0146831.1"/>
    </source>
</evidence>
<gene>
    <name evidence="3" type="ORF">LIER_06690</name>
</gene>
<evidence type="ECO:0000313" key="4">
    <source>
        <dbReference type="Proteomes" id="UP001454036"/>
    </source>
</evidence>
<keyword evidence="2" id="KW-1133">Transmembrane helix</keyword>
<protein>
    <submittedName>
        <fullName evidence="3">Uncharacterized protein</fullName>
    </submittedName>
</protein>
<reference evidence="3 4" key="1">
    <citation type="submission" date="2024-01" db="EMBL/GenBank/DDBJ databases">
        <title>The complete chloroplast genome sequence of Lithospermum erythrorhizon: insights into the phylogenetic relationship among Boraginaceae species and the maternal lineages of purple gromwells.</title>
        <authorList>
            <person name="Okada T."/>
            <person name="Watanabe K."/>
        </authorList>
    </citation>
    <scope>NUCLEOTIDE SEQUENCE [LARGE SCALE GENOMIC DNA]</scope>
</reference>
<feature type="transmembrane region" description="Helical" evidence="2">
    <location>
        <begin position="145"/>
        <end position="165"/>
    </location>
</feature>
<dbReference type="AlphaFoldDB" id="A0AAV3P768"/>
<name>A0AAV3P768_LITER</name>
<dbReference type="EMBL" id="BAABME010000990">
    <property type="protein sequence ID" value="GAA0146831.1"/>
    <property type="molecule type" value="Genomic_DNA"/>
</dbReference>
<accession>A0AAV3P768</accession>
<comment type="caution">
    <text evidence="3">The sequence shown here is derived from an EMBL/GenBank/DDBJ whole genome shotgun (WGS) entry which is preliminary data.</text>
</comment>